<dbReference type="Proteomes" id="UP000184241">
    <property type="component" value="Unassembled WGS sequence"/>
</dbReference>
<gene>
    <name evidence="1" type="ORF">SAMN02745941_03706</name>
</gene>
<dbReference type="EMBL" id="FQXU01000013">
    <property type="protein sequence ID" value="SHI37675.1"/>
    <property type="molecule type" value="Genomic_DNA"/>
</dbReference>
<dbReference type="RefSeq" id="WP_073021950.1">
    <property type="nucleotide sequence ID" value="NZ_FQXU01000013.1"/>
</dbReference>
<protein>
    <submittedName>
        <fullName evidence="1">Uncharacterized protein</fullName>
    </submittedName>
</protein>
<sequence>MSENLFKEYDNILDFREYMLQYAEDNYDLLRDTVENNKSIVRYSTNASYLGFFCPSLVLDKITKGFTKGRLLKSIPKGKKGYVIYELDSNGKLLRIQEVNSFGTIFETYIIRKDDEEFSVTTLEGKKCSVVSSTRTIYDNDKLIRFDIMSSASIRSEIYFDDSYDSKKVHCDEYYYVPNLKGSNKSIQIGEIGSPMKLFNMIIELDEKRNVVKIEHGEFINGKTEMSYIYTK</sequence>
<accession>A0A1M6AMK1</accession>
<name>A0A1M6AMK1_9CLOT</name>
<evidence type="ECO:0000313" key="2">
    <source>
        <dbReference type="Proteomes" id="UP000184241"/>
    </source>
</evidence>
<organism evidence="1 2">
    <name type="scientific">Clostridium intestinale DSM 6191</name>
    <dbReference type="NCBI Taxonomy" id="1121320"/>
    <lineage>
        <taxon>Bacteria</taxon>
        <taxon>Bacillati</taxon>
        <taxon>Bacillota</taxon>
        <taxon>Clostridia</taxon>
        <taxon>Eubacteriales</taxon>
        <taxon>Clostridiaceae</taxon>
        <taxon>Clostridium</taxon>
    </lineage>
</organism>
<proteinExistence type="predicted"/>
<dbReference type="AlphaFoldDB" id="A0A1M6AMK1"/>
<reference evidence="1 2" key="1">
    <citation type="submission" date="2016-11" db="EMBL/GenBank/DDBJ databases">
        <authorList>
            <person name="Jaros S."/>
            <person name="Januszkiewicz K."/>
            <person name="Wedrychowicz H."/>
        </authorList>
    </citation>
    <scope>NUCLEOTIDE SEQUENCE [LARGE SCALE GENOMIC DNA]</scope>
    <source>
        <strain evidence="1 2">DSM 6191</strain>
    </source>
</reference>
<evidence type="ECO:0000313" key="1">
    <source>
        <dbReference type="EMBL" id="SHI37675.1"/>
    </source>
</evidence>